<dbReference type="PANTHER" id="PTHR33494:SF5">
    <property type="entry name" value="F10A16.6 PROTEIN"/>
    <property type="match status" value="1"/>
</dbReference>
<feature type="compositionally biased region" description="Polar residues" evidence="1">
    <location>
        <begin position="55"/>
        <end position="74"/>
    </location>
</feature>
<dbReference type="EMBL" id="JBAMMX010000025">
    <property type="protein sequence ID" value="KAK6915665.1"/>
    <property type="molecule type" value="Genomic_DNA"/>
</dbReference>
<organism evidence="3 4">
    <name type="scientific">Dillenia turbinata</name>
    <dbReference type="NCBI Taxonomy" id="194707"/>
    <lineage>
        <taxon>Eukaryota</taxon>
        <taxon>Viridiplantae</taxon>
        <taxon>Streptophyta</taxon>
        <taxon>Embryophyta</taxon>
        <taxon>Tracheophyta</taxon>
        <taxon>Spermatophyta</taxon>
        <taxon>Magnoliopsida</taxon>
        <taxon>eudicotyledons</taxon>
        <taxon>Gunneridae</taxon>
        <taxon>Pentapetalae</taxon>
        <taxon>Dilleniales</taxon>
        <taxon>Dilleniaceae</taxon>
        <taxon>Dillenia</taxon>
    </lineage>
</organism>
<accession>A0AAN8UHH3</accession>
<evidence type="ECO:0000313" key="4">
    <source>
        <dbReference type="Proteomes" id="UP001370490"/>
    </source>
</evidence>
<feature type="domain" description="TRF2/HOY1 PH-like" evidence="2">
    <location>
        <begin position="176"/>
        <end position="296"/>
    </location>
</feature>
<dbReference type="Pfam" id="PF24818">
    <property type="entry name" value="PH_TRF2_HOY1"/>
    <property type="match status" value="1"/>
</dbReference>
<gene>
    <name evidence="3" type="ORF">RJ641_020782</name>
</gene>
<sequence>MQIETERHRGIRLMVQEPMKVWGDKDVGGYGYGVDGSFSDIHGFENSLNPKPDQNHSVSGFPQSHPETTTDPYSQHVSVSLSGFQSSENHNKRIKLIRPSRQAADVNATEVSLPLGLSLKKTPSFMNLIETKLSQPKNPSHLSPKQQNLRTKLDGYQQLQEQYAHQAVSEKWKASNFPASCLKIGDWEWTSRYEGDLTAKCYYAKRKLVWEVLERHKLLKSKIEIQWADIIGIQVTIGEDQFGILEIELANPPRFYRETNPQPRKHTLWQAASDFTGGQALLCRRHYLKFPPGTLDKHLEKLLQYDERLLELSRRPFPTLQTLYFHEDIYPISQLNIDFSGHVSNGSTDSQCMIPSVQRSFAPSQEVQTFQPTARSSVTAYDSISPVLAKEQGIVGLAVQTPQLWEVIPRGNQFQEQPVMTPCLNTYGNLYQEAAERPNLGIPMLPNSERCMTSDSAVLCSDEIILARLNSMYSLLDRAGEARLANRVQNTDHGQDNNNIADAHMVQNIAENLNNSQLYCQSYQHSPIAWLPPEVPNENQVMQLPDNSLLYPYFYQQ</sequence>
<feature type="region of interest" description="Disordered" evidence="1">
    <location>
        <begin position="43"/>
        <end position="74"/>
    </location>
</feature>
<dbReference type="PANTHER" id="PTHR33494">
    <property type="entry name" value="OS02G0793800 PROTEIN"/>
    <property type="match status" value="1"/>
</dbReference>
<name>A0AAN8UHH3_9MAGN</name>
<keyword evidence="4" id="KW-1185">Reference proteome</keyword>
<dbReference type="Proteomes" id="UP001370490">
    <property type="component" value="Unassembled WGS sequence"/>
</dbReference>
<evidence type="ECO:0000313" key="3">
    <source>
        <dbReference type="EMBL" id="KAK6915665.1"/>
    </source>
</evidence>
<evidence type="ECO:0000259" key="2">
    <source>
        <dbReference type="Pfam" id="PF24818"/>
    </source>
</evidence>
<evidence type="ECO:0000256" key="1">
    <source>
        <dbReference type="SAM" id="MobiDB-lite"/>
    </source>
</evidence>
<reference evidence="3 4" key="1">
    <citation type="submission" date="2023-12" db="EMBL/GenBank/DDBJ databases">
        <title>A high-quality genome assembly for Dillenia turbinata (Dilleniales).</title>
        <authorList>
            <person name="Chanderbali A."/>
        </authorList>
    </citation>
    <scope>NUCLEOTIDE SEQUENCE [LARGE SCALE GENOMIC DNA]</scope>
    <source>
        <strain evidence="3">LSX21</strain>
        <tissue evidence="3">Leaf</tissue>
    </source>
</reference>
<protein>
    <recommendedName>
        <fullName evidence="2">TRF2/HOY1 PH-like domain-containing protein</fullName>
    </recommendedName>
</protein>
<proteinExistence type="predicted"/>
<dbReference type="AlphaFoldDB" id="A0AAN8UHH3"/>
<comment type="caution">
    <text evidence="3">The sequence shown here is derived from an EMBL/GenBank/DDBJ whole genome shotgun (WGS) entry which is preliminary data.</text>
</comment>
<dbReference type="InterPro" id="IPR057939">
    <property type="entry name" value="TRF2_HOY1_PH"/>
</dbReference>